<evidence type="ECO:0000256" key="1">
    <source>
        <dbReference type="SAM" id="Phobius"/>
    </source>
</evidence>
<keyword evidence="1" id="KW-1133">Transmembrane helix</keyword>
<reference evidence="3" key="1">
    <citation type="journal article" date="2006" name="PLoS Biol.">
        <title>Macronuclear genome sequence of the ciliate Tetrahymena thermophila, a model eukaryote.</title>
        <authorList>
            <person name="Eisen J.A."/>
            <person name="Coyne R.S."/>
            <person name="Wu M."/>
            <person name="Wu D."/>
            <person name="Thiagarajan M."/>
            <person name="Wortman J.R."/>
            <person name="Badger J.H."/>
            <person name="Ren Q."/>
            <person name="Amedeo P."/>
            <person name="Jones K.M."/>
            <person name="Tallon L.J."/>
            <person name="Delcher A.L."/>
            <person name="Salzberg S.L."/>
            <person name="Silva J.C."/>
            <person name="Haas B.J."/>
            <person name="Majoros W.H."/>
            <person name="Farzad M."/>
            <person name="Carlton J.M."/>
            <person name="Smith R.K. Jr."/>
            <person name="Garg J."/>
            <person name="Pearlman R.E."/>
            <person name="Karrer K.M."/>
            <person name="Sun L."/>
            <person name="Manning G."/>
            <person name="Elde N.C."/>
            <person name="Turkewitz A.P."/>
            <person name="Asai D.J."/>
            <person name="Wilkes D.E."/>
            <person name="Wang Y."/>
            <person name="Cai H."/>
            <person name="Collins K."/>
            <person name="Stewart B.A."/>
            <person name="Lee S.R."/>
            <person name="Wilamowska K."/>
            <person name="Weinberg Z."/>
            <person name="Ruzzo W.L."/>
            <person name="Wloga D."/>
            <person name="Gaertig J."/>
            <person name="Frankel J."/>
            <person name="Tsao C.-C."/>
            <person name="Gorovsky M.A."/>
            <person name="Keeling P.J."/>
            <person name="Waller R.F."/>
            <person name="Patron N.J."/>
            <person name="Cherry J.M."/>
            <person name="Stover N.A."/>
            <person name="Krieger C.J."/>
            <person name="del Toro C."/>
            <person name="Ryder H.F."/>
            <person name="Williamson S.C."/>
            <person name="Barbeau R.A."/>
            <person name="Hamilton E.P."/>
            <person name="Orias E."/>
        </authorList>
    </citation>
    <scope>NUCLEOTIDE SEQUENCE [LARGE SCALE GENOMIC DNA]</scope>
    <source>
        <strain evidence="3">SB210</strain>
    </source>
</reference>
<feature type="transmembrane region" description="Helical" evidence="1">
    <location>
        <begin position="58"/>
        <end position="80"/>
    </location>
</feature>
<keyword evidence="1 2" id="KW-0812">Transmembrane</keyword>
<keyword evidence="1" id="KW-0472">Membrane</keyword>
<sequence>MNTILLFQFYLLIKFKPYVREYFNDLQRISTFIYTLSLNLCFLQIINDQNGYENQNAWIFLVFVINLIYIFILVLGLLRLNIPIERRDRNCFQNIIFKIYNKYPQLFDIKIQNKQKIRILFKVREIKQKIRQMIRYQQNFDFQESLQKHFNQNNLQNINLSPKSIKLTQTISSEPDEKQNIFKGKNSFKKMRNKWPYYSRNPKLNQIQLKDLTPNNMSSSQNTYFTGDYIVEAETPIYNKDILKTQN</sequence>
<dbReference type="AlphaFoldDB" id="Q22D93"/>
<organism evidence="2 3">
    <name type="scientific">Tetrahymena thermophila (strain SB210)</name>
    <dbReference type="NCBI Taxonomy" id="312017"/>
    <lineage>
        <taxon>Eukaryota</taxon>
        <taxon>Sar</taxon>
        <taxon>Alveolata</taxon>
        <taxon>Ciliophora</taxon>
        <taxon>Intramacronucleata</taxon>
        <taxon>Oligohymenophorea</taxon>
        <taxon>Hymenostomatida</taxon>
        <taxon>Tetrahymenina</taxon>
        <taxon>Tetrahymenidae</taxon>
        <taxon>Tetrahymena</taxon>
    </lineage>
</organism>
<dbReference type="EMBL" id="GG662652">
    <property type="protein sequence ID" value="EAR83232.2"/>
    <property type="molecule type" value="Genomic_DNA"/>
</dbReference>
<dbReference type="GeneID" id="7839621"/>
<keyword evidence="3" id="KW-1185">Reference proteome</keyword>
<dbReference type="HOGENOM" id="CLU_1900456_0_0_1"/>
<gene>
    <name evidence="2" type="ORF">TTHERM_00998840</name>
</gene>
<name>Q22D93_TETTS</name>
<evidence type="ECO:0000313" key="3">
    <source>
        <dbReference type="Proteomes" id="UP000009168"/>
    </source>
</evidence>
<proteinExistence type="predicted"/>
<protein>
    <submittedName>
        <fullName evidence="2">Transmembrane protein, putative</fullName>
    </submittedName>
</protein>
<evidence type="ECO:0000313" key="2">
    <source>
        <dbReference type="EMBL" id="EAR83232.2"/>
    </source>
</evidence>
<feature type="transmembrane region" description="Helical" evidence="1">
    <location>
        <begin position="29"/>
        <end position="46"/>
    </location>
</feature>
<dbReference type="KEGG" id="tet:TTHERM_00998840"/>
<accession>Q22D93</accession>
<dbReference type="InParanoid" id="Q22D93"/>
<dbReference type="RefSeq" id="XP_001030895.2">
    <property type="nucleotide sequence ID" value="XM_001030895.2"/>
</dbReference>
<dbReference type="Proteomes" id="UP000009168">
    <property type="component" value="Unassembled WGS sequence"/>
</dbReference>